<feature type="transmembrane region" description="Helical" evidence="9">
    <location>
        <begin position="213"/>
        <end position="233"/>
    </location>
</feature>
<comment type="similarity">
    <text evidence="8">Belongs to the G-protein coupled receptor 1 family.</text>
</comment>
<keyword evidence="3 9" id="KW-1133">Transmembrane helix</keyword>
<sequence length="255" mass="29212">MSGDNETDYSCAKWGALFSNFNHYFRDEAVINNTEHASVAMGIGIFCLYIFVIAFGACGNLLTFSAVIRNPAMRTNRNLFIFNLAMSDFVLCTVTAPTTLYTIMYFFWPFGTVMCKLAGSLQGINIFVSSFSISSIGLDRYVVIIFPTKRDRQRHFMLFCFVFIWLISFGLAVPLLIASDLKPIHHDPLCNLYFDICHEQNFIWGDMIVSKEVYTISVMAIQYCLPLASLVFVDEWRREVVPLQTQLHQWALHHC</sequence>
<keyword evidence="2 8" id="KW-0812">Transmembrane</keyword>
<dbReference type="SUPFAM" id="SSF81321">
    <property type="entry name" value="Family A G protein-coupled receptor-like"/>
    <property type="match status" value="1"/>
</dbReference>
<name>A0A914X896_9BILA</name>
<dbReference type="Proteomes" id="UP000887566">
    <property type="component" value="Unplaced"/>
</dbReference>
<reference evidence="12" key="1">
    <citation type="submission" date="2022-11" db="UniProtKB">
        <authorList>
            <consortium name="WormBaseParasite"/>
        </authorList>
    </citation>
    <scope>IDENTIFICATION</scope>
</reference>
<evidence type="ECO:0000256" key="6">
    <source>
        <dbReference type="ARBA" id="ARBA00023170"/>
    </source>
</evidence>
<keyword evidence="5 9" id="KW-0472">Membrane</keyword>
<evidence type="ECO:0000313" key="11">
    <source>
        <dbReference type="Proteomes" id="UP000887566"/>
    </source>
</evidence>
<feature type="transmembrane region" description="Helical" evidence="9">
    <location>
        <begin position="156"/>
        <end position="177"/>
    </location>
</feature>
<dbReference type="PROSITE" id="PS00237">
    <property type="entry name" value="G_PROTEIN_RECEP_F1_1"/>
    <property type="match status" value="1"/>
</dbReference>
<keyword evidence="7 8" id="KW-0807">Transducer</keyword>
<feature type="transmembrane region" description="Helical" evidence="9">
    <location>
        <begin position="124"/>
        <end position="144"/>
    </location>
</feature>
<dbReference type="PANTHER" id="PTHR24235:SF12">
    <property type="entry name" value="G-PROTEIN COUPLED RECEPTORS FAMILY 1 PROFILE DOMAIN-CONTAINING PROTEIN"/>
    <property type="match status" value="1"/>
</dbReference>
<dbReference type="PANTHER" id="PTHR24235">
    <property type="entry name" value="NEUROPEPTIDE Y RECEPTOR"/>
    <property type="match status" value="1"/>
</dbReference>
<evidence type="ECO:0000256" key="2">
    <source>
        <dbReference type="ARBA" id="ARBA00022692"/>
    </source>
</evidence>
<dbReference type="GO" id="GO:0016020">
    <property type="term" value="C:membrane"/>
    <property type="evidence" value="ECO:0007669"/>
    <property type="project" value="UniProtKB-SubCell"/>
</dbReference>
<comment type="subcellular location">
    <subcellularLocation>
        <location evidence="1">Membrane</location>
        <topology evidence="1">Multi-pass membrane protein</topology>
    </subcellularLocation>
</comment>
<evidence type="ECO:0000259" key="10">
    <source>
        <dbReference type="PROSITE" id="PS50262"/>
    </source>
</evidence>
<proteinExistence type="inferred from homology"/>
<feature type="transmembrane region" description="Helical" evidence="9">
    <location>
        <begin position="80"/>
        <end position="104"/>
    </location>
</feature>
<organism evidence="11 12">
    <name type="scientific">Plectus sambesii</name>
    <dbReference type="NCBI Taxonomy" id="2011161"/>
    <lineage>
        <taxon>Eukaryota</taxon>
        <taxon>Metazoa</taxon>
        <taxon>Ecdysozoa</taxon>
        <taxon>Nematoda</taxon>
        <taxon>Chromadorea</taxon>
        <taxon>Plectida</taxon>
        <taxon>Plectina</taxon>
        <taxon>Plectoidea</taxon>
        <taxon>Plectidae</taxon>
        <taxon>Plectus</taxon>
    </lineage>
</organism>
<evidence type="ECO:0000256" key="3">
    <source>
        <dbReference type="ARBA" id="ARBA00022989"/>
    </source>
</evidence>
<keyword evidence="11" id="KW-1185">Reference proteome</keyword>
<evidence type="ECO:0000256" key="7">
    <source>
        <dbReference type="ARBA" id="ARBA00023224"/>
    </source>
</evidence>
<dbReference type="PROSITE" id="PS50262">
    <property type="entry name" value="G_PROTEIN_RECEP_F1_2"/>
    <property type="match status" value="1"/>
</dbReference>
<evidence type="ECO:0000256" key="5">
    <source>
        <dbReference type="ARBA" id="ARBA00023136"/>
    </source>
</evidence>
<dbReference type="Gene3D" id="1.20.1070.10">
    <property type="entry name" value="Rhodopsin 7-helix transmembrane proteins"/>
    <property type="match status" value="1"/>
</dbReference>
<dbReference type="WBParaSite" id="PSAMB.scaffold6440size9487.g28529.t1">
    <property type="protein sequence ID" value="PSAMB.scaffold6440size9487.g28529.t1"/>
    <property type="gene ID" value="PSAMB.scaffold6440size9487.g28529"/>
</dbReference>
<evidence type="ECO:0000256" key="9">
    <source>
        <dbReference type="SAM" id="Phobius"/>
    </source>
</evidence>
<dbReference type="PRINTS" id="PR00237">
    <property type="entry name" value="GPCRRHODOPSN"/>
</dbReference>
<protein>
    <submittedName>
        <fullName evidence="12">G-protein coupled receptors family 1 profile domain-containing protein</fullName>
    </submittedName>
</protein>
<accession>A0A914X896</accession>
<keyword evidence="4 8" id="KW-0297">G-protein coupled receptor</keyword>
<dbReference type="InterPro" id="IPR017452">
    <property type="entry name" value="GPCR_Rhodpsn_7TM"/>
</dbReference>
<keyword evidence="6 8" id="KW-0675">Receptor</keyword>
<evidence type="ECO:0000256" key="4">
    <source>
        <dbReference type="ARBA" id="ARBA00023040"/>
    </source>
</evidence>
<dbReference type="Pfam" id="PF00001">
    <property type="entry name" value="7tm_1"/>
    <property type="match status" value="1"/>
</dbReference>
<feature type="transmembrane region" description="Helical" evidence="9">
    <location>
        <begin position="43"/>
        <end position="68"/>
    </location>
</feature>
<evidence type="ECO:0000256" key="1">
    <source>
        <dbReference type="ARBA" id="ARBA00004141"/>
    </source>
</evidence>
<evidence type="ECO:0000256" key="8">
    <source>
        <dbReference type="RuleBase" id="RU000688"/>
    </source>
</evidence>
<feature type="domain" description="G-protein coupled receptors family 1 profile" evidence="10">
    <location>
        <begin position="59"/>
        <end position="233"/>
    </location>
</feature>
<dbReference type="GO" id="GO:0004930">
    <property type="term" value="F:G protein-coupled receptor activity"/>
    <property type="evidence" value="ECO:0007669"/>
    <property type="project" value="UniProtKB-KW"/>
</dbReference>
<evidence type="ECO:0000313" key="12">
    <source>
        <dbReference type="WBParaSite" id="PSAMB.scaffold6440size9487.g28529.t1"/>
    </source>
</evidence>
<dbReference type="AlphaFoldDB" id="A0A914X896"/>
<dbReference type="InterPro" id="IPR000276">
    <property type="entry name" value="GPCR_Rhodpsn"/>
</dbReference>